<dbReference type="EMBL" id="FLQU01002223">
    <property type="protein sequence ID" value="SBS95973.1"/>
    <property type="molecule type" value="Genomic_DNA"/>
</dbReference>
<dbReference type="InterPro" id="IPR008780">
    <property type="entry name" value="Plasmodium_Vir"/>
</dbReference>
<dbReference type="AlphaFoldDB" id="A0A1A8WUF8"/>
<keyword evidence="1" id="KW-1133">Transmembrane helix</keyword>
<keyword evidence="1" id="KW-0472">Membrane</keyword>
<dbReference type="Pfam" id="PF05795">
    <property type="entry name" value="Plasmodium_Vir"/>
    <property type="match status" value="2"/>
</dbReference>
<proteinExistence type="predicted"/>
<accession>A0A1A8WUF8</accession>
<name>A0A1A8WUF8_PLAOA</name>
<sequence length="513" mass="60570">MPDNYDNLNYLTSVGSYKKLDYNYFHEGNKQECTKLQQKISNGTEAYLFCMRYTGNLKNYDKLEFFDKLKQYKCTYFSLWVYDQFSRFKDKEHSTVRTLILDQWNEFQKKNECNSSKFVTYMAMNSEYLKAKKLYDYALNYAKLHLDHEESSLPCSTKDKVYIEKSLELYNEIKAECVHDNKVFTQFCVAYRDVQNIYPNDQLLNIQCKSIKDEILFDSEDEEEEFISGESYYSSVSSFSKYEEEFNTDNEDTSYTEDHGAQCSNISNTHFTSSEFIKRCNRIAKYIHDIKRKTDNTDERCKCLNYLLNSNTKLNTFSNHSGSKLFKAYKDIAENMNKCNLIIDYINETDIKKIEILYNLHKAMDKLDNSIKSDDGNIYSNAQAFAELYRKNIDDCSTHNTDAYCNEFKVFERYCYERTKPENYTKASDILKTLIPQDGTSSIIASCIMILGTTFILYILYKFTPLGHWANAQIQKKKKMLNYLPESETQLHNHRHEILNIDNSKFNIKYHST</sequence>
<gene>
    <name evidence="2" type="ORF">POVCU2_0100310</name>
</gene>
<protein>
    <submittedName>
        <fullName evidence="2">PIR Superfamily Protein</fullName>
    </submittedName>
</protein>
<organism evidence="2 3">
    <name type="scientific">Plasmodium ovale curtisi</name>
    <dbReference type="NCBI Taxonomy" id="864141"/>
    <lineage>
        <taxon>Eukaryota</taxon>
        <taxon>Sar</taxon>
        <taxon>Alveolata</taxon>
        <taxon>Apicomplexa</taxon>
        <taxon>Aconoidasida</taxon>
        <taxon>Haemosporida</taxon>
        <taxon>Plasmodiidae</taxon>
        <taxon>Plasmodium</taxon>
        <taxon>Plasmodium (Plasmodium)</taxon>
    </lineage>
</organism>
<reference evidence="3" key="1">
    <citation type="submission" date="2016-05" db="EMBL/GenBank/DDBJ databases">
        <authorList>
            <person name="Naeem Raeece"/>
        </authorList>
    </citation>
    <scope>NUCLEOTIDE SEQUENCE [LARGE SCALE GENOMIC DNA]</scope>
</reference>
<evidence type="ECO:0000313" key="3">
    <source>
        <dbReference type="Proteomes" id="UP000078560"/>
    </source>
</evidence>
<dbReference type="Proteomes" id="UP000078560">
    <property type="component" value="Unassembled WGS sequence"/>
</dbReference>
<keyword evidence="1" id="KW-0812">Transmembrane</keyword>
<evidence type="ECO:0000256" key="1">
    <source>
        <dbReference type="SAM" id="Phobius"/>
    </source>
</evidence>
<feature type="transmembrane region" description="Helical" evidence="1">
    <location>
        <begin position="443"/>
        <end position="461"/>
    </location>
</feature>
<evidence type="ECO:0000313" key="2">
    <source>
        <dbReference type="EMBL" id="SBS95973.1"/>
    </source>
</evidence>